<dbReference type="CDD" id="cd11020">
    <property type="entry name" value="CuRO_1_CuNIR"/>
    <property type="match status" value="1"/>
</dbReference>
<dbReference type="GO" id="GO:0005507">
    <property type="term" value="F:copper ion binding"/>
    <property type="evidence" value="ECO:0007669"/>
    <property type="project" value="InterPro"/>
</dbReference>
<evidence type="ECO:0000256" key="8">
    <source>
        <dbReference type="ARBA" id="ARBA00022737"/>
    </source>
</evidence>
<comment type="cofactor">
    <cofactor evidence="2 12">
        <name>Cu(2+)</name>
        <dbReference type="ChEBI" id="CHEBI:29036"/>
    </cofactor>
</comment>
<feature type="transmembrane region" description="Helical" evidence="14">
    <location>
        <begin position="399"/>
        <end position="421"/>
    </location>
</feature>
<dbReference type="InterPro" id="IPR008972">
    <property type="entry name" value="Cupredoxin"/>
</dbReference>
<proteinExistence type="inferred from homology"/>
<comment type="catalytic activity">
    <reaction evidence="11">
        <text>nitric oxide + Fe(III)-[cytochrome c] + H2O = Fe(II)-[cytochrome c] + nitrite + 2 H(+)</text>
        <dbReference type="Rhea" id="RHEA:15233"/>
        <dbReference type="Rhea" id="RHEA-COMP:10350"/>
        <dbReference type="Rhea" id="RHEA-COMP:14399"/>
        <dbReference type="ChEBI" id="CHEBI:15377"/>
        <dbReference type="ChEBI" id="CHEBI:15378"/>
        <dbReference type="ChEBI" id="CHEBI:16301"/>
        <dbReference type="ChEBI" id="CHEBI:16480"/>
        <dbReference type="ChEBI" id="CHEBI:29033"/>
        <dbReference type="ChEBI" id="CHEBI:29034"/>
        <dbReference type="EC" id="1.7.2.1"/>
    </reaction>
</comment>
<dbReference type="EMBL" id="PKIZ01000001">
    <property type="protein sequence ID" value="PKZ42767.1"/>
    <property type="molecule type" value="Genomic_DNA"/>
</dbReference>
<keyword evidence="17" id="KW-1185">Reference proteome</keyword>
<dbReference type="AlphaFoldDB" id="A0A2I1PDQ5"/>
<evidence type="ECO:0000256" key="4">
    <source>
        <dbReference type="ARBA" id="ARBA00011233"/>
    </source>
</evidence>
<dbReference type="InterPro" id="IPR001287">
    <property type="entry name" value="NO2-reductase_Cu"/>
</dbReference>
<feature type="binding site" description="type 1 copper site" evidence="12">
    <location>
        <position position="761"/>
    </location>
    <ligand>
        <name>Cu cation</name>
        <dbReference type="ChEBI" id="CHEBI:23378"/>
        <label>1</label>
    </ligand>
</feature>
<keyword evidence="8" id="KW-0677">Repeat</keyword>
<dbReference type="SUPFAM" id="SSF49503">
    <property type="entry name" value="Cupredoxins"/>
    <property type="match status" value="3"/>
</dbReference>
<dbReference type="GO" id="GO:0050421">
    <property type="term" value="F:nitrite reductase (NO-forming) activity"/>
    <property type="evidence" value="ECO:0007669"/>
    <property type="project" value="UniProtKB-EC"/>
</dbReference>
<feature type="binding site" description="type 1 copper site" evidence="12">
    <location>
        <position position="708"/>
    </location>
    <ligand>
        <name>Cu cation</name>
        <dbReference type="ChEBI" id="CHEBI:23378"/>
        <label>1</label>
    </ligand>
</feature>
<evidence type="ECO:0000256" key="7">
    <source>
        <dbReference type="ARBA" id="ARBA00022723"/>
    </source>
</evidence>
<dbReference type="CDD" id="cd04208">
    <property type="entry name" value="CuRO_2_CuNIR"/>
    <property type="match status" value="1"/>
</dbReference>
<feature type="transmembrane region" description="Helical" evidence="14">
    <location>
        <begin position="166"/>
        <end position="185"/>
    </location>
</feature>
<evidence type="ECO:0000256" key="3">
    <source>
        <dbReference type="ARBA" id="ARBA00010609"/>
    </source>
</evidence>
<feature type="transmembrane region" description="Helical" evidence="14">
    <location>
        <begin position="237"/>
        <end position="256"/>
    </location>
</feature>
<keyword evidence="9" id="KW-0560">Oxidoreductase</keyword>
<gene>
    <name evidence="16" type="ORF">CYJ76_00455</name>
</gene>
<feature type="transmembrane region" description="Helical" evidence="14">
    <location>
        <begin position="66"/>
        <end position="92"/>
    </location>
</feature>
<feature type="transmembrane region" description="Helical" evidence="14">
    <location>
        <begin position="43"/>
        <end position="60"/>
    </location>
</feature>
<evidence type="ECO:0000256" key="12">
    <source>
        <dbReference type="PIRSR" id="PIRSR601287-1"/>
    </source>
</evidence>
<feature type="region of interest" description="Disordered" evidence="13">
    <location>
        <begin position="437"/>
        <end position="458"/>
    </location>
</feature>
<feature type="transmembrane region" description="Helical" evidence="14">
    <location>
        <begin position="262"/>
        <end position="282"/>
    </location>
</feature>
<feature type="binding site" description="type 1 copper site" evidence="12">
    <location>
        <position position="756"/>
    </location>
    <ligand>
        <name>Cu cation</name>
        <dbReference type="ChEBI" id="CHEBI:23378"/>
        <label>1</label>
    </ligand>
</feature>
<feature type="transmembrane region" description="Helical" evidence="14">
    <location>
        <begin position="104"/>
        <end position="120"/>
    </location>
</feature>
<dbReference type="OrthoDB" id="345021at2"/>
<evidence type="ECO:0000259" key="15">
    <source>
        <dbReference type="Pfam" id="PF07732"/>
    </source>
</evidence>
<dbReference type="InterPro" id="IPR045087">
    <property type="entry name" value="Cu-oxidase_fam"/>
</dbReference>
<keyword evidence="7 12" id="KW-0479">Metal-binding</keyword>
<feature type="transmembrane region" description="Helical" evidence="14">
    <location>
        <begin position="336"/>
        <end position="356"/>
    </location>
</feature>
<keyword evidence="14" id="KW-0812">Transmembrane</keyword>
<feature type="region of interest" description="Disordered" evidence="13">
    <location>
        <begin position="601"/>
        <end position="654"/>
    </location>
</feature>
<feature type="transmembrane region" description="Helical" evidence="14">
    <location>
        <begin position="205"/>
        <end position="225"/>
    </location>
</feature>
<feature type="compositionally biased region" description="Low complexity" evidence="13">
    <location>
        <begin position="17"/>
        <end position="27"/>
    </location>
</feature>
<evidence type="ECO:0000256" key="11">
    <source>
        <dbReference type="ARBA" id="ARBA00049340"/>
    </source>
</evidence>
<feature type="compositionally biased region" description="Low complexity" evidence="13">
    <location>
        <begin position="601"/>
        <end position="610"/>
    </location>
</feature>
<comment type="similarity">
    <text evidence="3">Belongs to the multicopper oxidase family.</text>
</comment>
<evidence type="ECO:0000256" key="5">
    <source>
        <dbReference type="ARBA" id="ARBA00011882"/>
    </source>
</evidence>
<sequence>MASSTGPGRPADRRVDAAAPGAAPAPARGRRRGGRWLLRDRPGVVWLALAVLLSLVHPFVPASRWLMVHLVLLGALSHSIMVWSTHFANALLRSAPDVDDRATQSRRLWMLLAGTCLVLVGVPTGWWLLTVAGAVLVGTAVLEHARQLVRRLRAALPGRFAVTVRYYVAAALCLPVGAALGATLARGVGAEWHGRLLLAHTMVNLLGWVGLTVTGTLLTLWPTMLRTRIGTRAEAHTRHALPVLVGGLVVVLTGALGGWQPVAAAGVALYAAGLLWWAAGVLSPVRRGLPREFAAMSVGAALLWWAAGIAMVLTALLTAQDWTRVGTTFDRTTAVVVVGFAAQLLTGALSHLMPVVIGGGKPVVRAAAAWFDRWGAARLVTTNAGLLVCLLPVPSLVRVAASVLVLVSLASFVPLMVRAVAAAGRARREQLAARQAGAVRAVDETGSPDAGERTAPAGLDRMPSIWSAGQVAAALSALALVTALGASLGPATAPSPSGQAAVAPTGHTTRVEVRAADMRFDPGTVTVPAGDRVVLDVVNADTQVHDLAIAGQQTPRLGPGERATLDLGVVGADTQGWCTIVGHRQAGMVLDLVVEGGAGEAADTADGQAGHDPGEHAGHGTDSPASTTPLRADPDATVEHPVDPRLPARGRGTEHHVTLRASELELEVAPGVTQHRWTFNDRAPGPTLHGRVGDTFVVTLVNDGSMGHSIDFHAGALAPDRPMRTIQPGERLTYRFTAERSGIWMYHCSTAPMSSHIAAGMHGAVVVEPREGLPEVDREYVLVQSEAYPASDDGPVDPEAIAAGEAPFVTFNGIADQYLQHPLTARVGERVRLWVLDAGPNRASSFHVVGGQFDTVWSEGAYRVGPRARGTGAQVMALQPAEGGFVELTFPEAGHYPLVSHVMSDAERGARGVVEVTGAAR</sequence>
<comment type="cofactor">
    <cofactor evidence="1 12">
        <name>Cu(+)</name>
        <dbReference type="ChEBI" id="CHEBI:49552"/>
    </cofactor>
</comment>
<protein>
    <recommendedName>
        <fullName evidence="6">Copper-containing nitrite reductase</fullName>
        <ecNumber evidence="5">1.7.2.1</ecNumber>
    </recommendedName>
</protein>
<dbReference type="PANTHER" id="PTHR11709:SF394">
    <property type="entry name" value="FI03373P-RELATED"/>
    <property type="match status" value="1"/>
</dbReference>
<keyword evidence="14" id="KW-1133">Transmembrane helix</keyword>
<evidence type="ECO:0000256" key="9">
    <source>
        <dbReference type="ARBA" id="ARBA00023002"/>
    </source>
</evidence>
<evidence type="ECO:0000256" key="13">
    <source>
        <dbReference type="SAM" id="MobiDB-lite"/>
    </source>
</evidence>
<dbReference type="CDD" id="cd00920">
    <property type="entry name" value="Cupredoxin"/>
    <property type="match status" value="1"/>
</dbReference>
<feature type="binding site" description="type 1 copper site" evidence="12">
    <location>
        <position position="747"/>
    </location>
    <ligand>
        <name>Cu cation</name>
        <dbReference type="ChEBI" id="CHEBI:23378"/>
        <label>1</label>
    </ligand>
</feature>
<feature type="domain" description="Plastocyanin-like" evidence="15">
    <location>
        <begin position="667"/>
        <end position="771"/>
    </location>
</feature>
<name>A0A2I1PDQ5_9MICO</name>
<dbReference type="RefSeq" id="WP_101848921.1">
    <property type="nucleotide sequence ID" value="NZ_PKIZ01000001.1"/>
</dbReference>
<evidence type="ECO:0000313" key="17">
    <source>
        <dbReference type="Proteomes" id="UP000234206"/>
    </source>
</evidence>
<evidence type="ECO:0000256" key="14">
    <source>
        <dbReference type="SAM" id="Phobius"/>
    </source>
</evidence>
<dbReference type="Gene3D" id="2.60.40.420">
    <property type="entry name" value="Cupredoxins - blue copper proteins"/>
    <property type="match status" value="3"/>
</dbReference>
<feature type="binding site" description="type 1 copper site" evidence="12">
    <location>
        <position position="713"/>
    </location>
    <ligand>
        <name>Cu cation</name>
        <dbReference type="ChEBI" id="CHEBI:23378"/>
        <label>1</label>
    </ligand>
</feature>
<comment type="caution">
    <text evidence="16">The sequence shown here is derived from an EMBL/GenBank/DDBJ whole genome shotgun (WGS) entry which is preliminary data.</text>
</comment>
<evidence type="ECO:0000256" key="2">
    <source>
        <dbReference type="ARBA" id="ARBA00001973"/>
    </source>
</evidence>
<feature type="transmembrane region" description="Helical" evidence="14">
    <location>
        <begin position="376"/>
        <end position="393"/>
    </location>
</feature>
<keyword evidence="10 12" id="KW-0186">Copper</keyword>
<comment type="subunit">
    <text evidence="4">Homotrimer.</text>
</comment>
<feature type="region of interest" description="Disordered" evidence="13">
    <location>
        <begin position="1"/>
        <end position="30"/>
    </location>
</feature>
<dbReference type="Pfam" id="PF07732">
    <property type="entry name" value="Cu-oxidase_3"/>
    <property type="match status" value="1"/>
</dbReference>
<accession>A0A2I1PDQ5</accession>
<dbReference type="EC" id="1.7.2.1" evidence="5"/>
<dbReference type="Proteomes" id="UP000234206">
    <property type="component" value="Unassembled WGS sequence"/>
</dbReference>
<dbReference type="PRINTS" id="PR00695">
    <property type="entry name" value="CUNO2RDTASE"/>
</dbReference>
<evidence type="ECO:0000256" key="10">
    <source>
        <dbReference type="ARBA" id="ARBA00023008"/>
    </source>
</evidence>
<feature type="binding site" description="type 1 copper site" evidence="12">
    <location>
        <position position="901"/>
    </location>
    <ligand>
        <name>Cu cation</name>
        <dbReference type="ChEBI" id="CHEBI:23378"/>
        <label>1</label>
    </ligand>
</feature>
<evidence type="ECO:0000313" key="16">
    <source>
        <dbReference type="EMBL" id="PKZ42767.1"/>
    </source>
</evidence>
<feature type="compositionally biased region" description="Basic and acidic residues" evidence="13">
    <location>
        <begin position="632"/>
        <end position="643"/>
    </location>
</feature>
<reference evidence="16 17" key="1">
    <citation type="submission" date="2017-12" db="EMBL/GenBank/DDBJ databases">
        <title>Phylogenetic diversity of female urinary microbiome.</title>
        <authorList>
            <person name="Thomas-White K."/>
            <person name="Wolfe A.J."/>
        </authorList>
    </citation>
    <scope>NUCLEOTIDE SEQUENCE [LARGE SCALE GENOMIC DNA]</scope>
    <source>
        <strain evidence="16 17">UMB1298</strain>
    </source>
</reference>
<evidence type="ECO:0000256" key="6">
    <source>
        <dbReference type="ARBA" id="ARBA00017290"/>
    </source>
</evidence>
<organism evidence="16 17">
    <name type="scientific">Kytococcus schroeteri</name>
    <dbReference type="NCBI Taxonomy" id="138300"/>
    <lineage>
        <taxon>Bacteria</taxon>
        <taxon>Bacillati</taxon>
        <taxon>Actinomycetota</taxon>
        <taxon>Actinomycetes</taxon>
        <taxon>Micrococcales</taxon>
        <taxon>Kytococcaceae</taxon>
        <taxon>Kytococcus</taxon>
    </lineage>
</organism>
<dbReference type="PANTHER" id="PTHR11709">
    <property type="entry name" value="MULTI-COPPER OXIDASE"/>
    <property type="match status" value="1"/>
</dbReference>
<evidence type="ECO:0000256" key="1">
    <source>
        <dbReference type="ARBA" id="ARBA00001960"/>
    </source>
</evidence>
<dbReference type="InterPro" id="IPR011707">
    <property type="entry name" value="Cu-oxidase-like_N"/>
</dbReference>
<keyword evidence="14" id="KW-0472">Membrane</keyword>
<feature type="binding site" description="type 1 copper site" evidence="12">
    <location>
        <position position="748"/>
    </location>
    <ligand>
        <name>Cu cation</name>
        <dbReference type="ChEBI" id="CHEBI:23378"/>
        <label>1</label>
    </ligand>
</feature>
<feature type="transmembrane region" description="Helical" evidence="14">
    <location>
        <begin position="294"/>
        <end position="316"/>
    </location>
</feature>